<proteinExistence type="predicted"/>
<reference evidence="1" key="1">
    <citation type="submission" date="2020-03" db="EMBL/GenBank/DDBJ databases">
        <authorList>
            <person name="Shneider M.M."/>
            <person name="Evseev P.V."/>
            <person name="Korzhenkov A.A."/>
            <person name="Toschakov S.V."/>
            <person name="Vo T."/>
            <person name="Ignatov A.N."/>
            <person name="Miroshnikov K.A."/>
        </authorList>
    </citation>
    <scope>NUCLEOTIDE SEQUENCE [LARGE SCALE GENOMIC DNA]</scope>
</reference>
<accession>A0A6H0X5S2</accession>
<dbReference type="EMBL" id="MT210154">
    <property type="protein sequence ID" value="QIW89392.1"/>
    <property type="molecule type" value="Genomic_DNA"/>
</dbReference>
<name>A0A6H0X5S2_9CAUD</name>
<sequence length="557" mass="57081">MALSDELLNDVPPAVASKSLATDLLSEAPASPIALDGMSMTDRLRTGIGAGMVGTAQAAKEGFDRAANYLDKKVGATSVGKAINWLGGQLGMPTAQDTLTGTQEAIDERKAITAPLLATRAGKVGNFIGQVGATAPAMLIPGANTALGATAIGAGLGGLTTEGDIGERAKGAGFGALGGLAGKYAGDVIGAGVSKLSDLVRSRMLASQTANAQRDAAIGLARNNGYVLPPQEVNPNALNSLLEGISGKIKTSQAASQQNQTVTNNLVKDALGVSRDTPLTTDTLNQIRANAGQAYNAIRNTGTVTPSQTYFNALDSIANQANGAAKSFPGLKNDAVNGMLDTLRQQKFEAGDAIDAVRTLRGMADTAYRQGEKAQGSAMKQAAGALEDALDEHLQQLGNPAALDAFRTARTAIAKTYTVEKALNPTTGNVDASKLASQLQRGKPLSGELKDVATVAQAFPKATQALKQNYNPVSPLDYAVGLAGAIHNPIEATAVLARPAIRSLLLSNPVQSLNARLGTSYGPGLIQGVVEPAANSIAMKNLLQLGGTYAGQQQAQH</sequence>
<evidence type="ECO:0000313" key="1">
    <source>
        <dbReference type="EMBL" id="QIW89392.1"/>
    </source>
</evidence>
<organism evidence="1">
    <name type="scientific">Xanthomonas phage PPDBI</name>
    <dbReference type="NCBI Taxonomy" id="2723911"/>
    <lineage>
        <taxon>Viruses</taxon>
        <taxon>Duplodnaviria</taxon>
        <taxon>Heunggongvirae</taxon>
        <taxon>Uroviricota</taxon>
        <taxon>Caudoviricetes</taxon>
    </lineage>
</organism>
<gene>
    <name evidence="1" type="ORF">PPDBI_00033</name>
</gene>
<protein>
    <submittedName>
        <fullName evidence="1">Putative internal protein C</fullName>
    </submittedName>
</protein>